<accession>A0ABZ1B671</accession>
<dbReference type="EMBL" id="CP141261">
    <property type="protein sequence ID" value="WRL65328.1"/>
    <property type="molecule type" value="Genomic_DNA"/>
</dbReference>
<dbReference type="Proteomes" id="UP001324287">
    <property type="component" value="Chromosome"/>
</dbReference>
<keyword evidence="1" id="KW-1133">Transmembrane helix</keyword>
<evidence type="ECO:0000313" key="2">
    <source>
        <dbReference type="EMBL" id="WRL65328.1"/>
    </source>
</evidence>
<name>A0ABZ1B671_9ACTN</name>
<organism evidence="2 3">
    <name type="scientific">Blastococcus brunescens</name>
    <dbReference type="NCBI Taxonomy" id="1564165"/>
    <lineage>
        <taxon>Bacteria</taxon>
        <taxon>Bacillati</taxon>
        <taxon>Actinomycetota</taxon>
        <taxon>Actinomycetes</taxon>
        <taxon>Geodermatophilales</taxon>
        <taxon>Geodermatophilaceae</taxon>
        <taxon>Blastococcus</taxon>
    </lineage>
</organism>
<protein>
    <submittedName>
        <fullName evidence="2">Uncharacterized protein</fullName>
    </submittedName>
</protein>
<feature type="transmembrane region" description="Helical" evidence="1">
    <location>
        <begin position="147"/>
        <end position="167"/>
    </location>
</feature>
<sequence length="215" mass="23646">MASSRDEDDWARARAVLDRLPPEPADKRRRRLRLQRRLVVLAVLVAGFSVVTVLLLAVVDLASLRAHADPPPWRIAAGIAMQVVGLVGMISVLVVHSGAVRHTRGWSRPLHWLTRQEHKGLLRQARGQEPLTPEDLALVRHAALLQLVRPAPLASPSALLLLFVGQYTAAPDTVRLVLVLGMAACVVAAVVHVRKDTRRLRRFLDEHPASHDSAA</sequence>
<dbReference type="RefSeq" id="WP_324276652.1">
    <property type="nucleotide sequence ID" value="NZ_CP141261.1"/>
</dbReference>
<keyword evidence="1" id="KW-0472">Membrane</keyword>
<gene>
    <name evidence="2" type="ORF">U6N30_06660</name>
</gene>
<feature type="transmembrane region" description="Helical" evidence="1">
    <location>
        <begin position="38"/>
        <end position="59"/>
    </location>
</feature>
<feature type="transmembrane region" description="Helical" evidence="1">
    <location>
        <begin position="173"/>
        <end position="193"/>
    </location>
</feature>
<keyword evidence="3" id="KW-1185">Reference proteome</keyword>
<proteinExistence type="predicted"/>
<keyword evidence="1" id="KW-0812">Transmembrane</keyword>
<evidence type="ECO:0000313" key="3">
    <source>
        <dbReference type="Proteomes" id="UP001324287"/>
    </source>
</evidence>
<reference evidence="2 3" key="1">
    <citation type="submission" date="2023-12" db="EMBL/GenBank/DDBJ databases">
        <title>Blastococcus brunescens sp. nov., an actonobacterium isolated from sandstone collected in sahara desert.</title>
        <authorList>
            <person name="Gtari M."/>
            <person name="Ghodhbane F."/>
        </authorList>
    </citation>
    <scope>NUCLEOTIDE SEQUENCE [LARGE SCALE GENOMIC DNA]</scope>
    <source>
        <strain evidence="2 3">BMG 8361</strain>
    </source>
</reference>
<feature type="transmembrane region" description="Helical" evidence="1">
    <location>
        <begin position="79"/>
        <end position="100"/>
    </location>
</feature>
<evidence type="ECO:0000256" key="1">
    <source>
        <dbReference type="SAM" id="Phobius"/>
    </source>
</evidence>